<evidence type="ECO:0000313" key="4">
    <source>
        <dbReference type="Proteomes" id="UP000053176"/>
    </source>
</evidence>
<feature type="region of interest" description="Disordered" evidence="2">
    <location>
        <begin position="1"/>
        <end position="59"/>
    </location>
</feature>
<dbReference type="AlphaFoldDB" id="A0A101KRI0"/>
<dbReference type="Proteomes" id="UP000053176">
    <property type="component" value="Unassembled WGS sequence"/>
</dbReference>
<organism evidence="3 4">
    <name type="scientific">Rhizobium loti</name>
    <name type="common">Mesorhizobium loti</name>
    <dbReference type="NCBI Taxonomy" id="381"/>
    <lineage>
        <taxon>Bacteria</taxon>
        <taxon>Pseudomonadati</taxon>
        <taxon>Pseudomonadota</taxon>
        <taxon>Alphaproteobacteria</taxon>
        <taxon>Hyphomicrobiales</taxon>
        <taxon>Phyllobacteriaceae</taxon>
        <taxon>Mesorhizobium</taxon>
    </lineage>
</organism>
<dbReference type="Pfam" id="PF01527">
    <property type="entry name" value="HTH_Tnp_1"/>
    <property type="match status" value="1"/>
</dbReference>
<keyword evidence="1" id="KW-0175">Coiled coil</keyword>
<evidence type="ECO:0000256" key="1">
    <source>
        <dbReference type="SAM" id="Coils"/>
    </source>
</evidence>
<dbReference type="GO" id="GO:0004803">
    <property type="term" value="F:transposase activity"/>
    <property type="evidence" value="ECO:0007669"/>
    <property type="project" value="InterPro"/>
</dbReference>
<sequence>MADPEQAETVQTTVAPAKVEAPEPKKRVPRAKKAKAELSKPARKNGARPAPHTAEPPVAVRTTRKTYSGKERAQKLGEIEKAIAGGATMKSAVGQAGISEQTYYHWKKAAAPPSDSGDLRDLVALEEENKRLKNLLAERLRKENAELKKKLGLA</sequence>
<evidence type="ECO:0000256" key="2">
    <source>
        <dbReference type="SAM" id="MobiDB-lite"/>
    </source>
</evidence>
<gene>
    <name evidence="3" type="ORF">AU467_25620</name>
</gene>
<protein>
    <submittedName>
        <fullName evidence="3">Transcriptional regulator</fullName>
    </submittedName>
</protein>
<feature type="coiled-coil region" evidence="1">
    <location>
        <begin position="122"/>
        <end position="150"/>
    </location>
</feature>
<dbReference type="GO" id="GO:0003677">
    <property type="term" value="F:DNA binding"/>
    <property type="evidence" value="ECO:0007669"/>
    <property type="project" value="InterPro"/>
</dbReference>
<proteinExistence type="predicted"/>
<evidence type="ECO:0000313" key="3">
    <source>
        <dbReference type="EMBL" id="KUM25562.1"/>
    </source>
</evidence>
<dbReference type="SUPFAM" id="SSF46689">
    <property type="entry name" value="Homeodomain-like"/>
    <property type="match status" value="1"/>
</dbReference>
<dbReference type="EMBL" id="LPWA01000116">
    <property type="protein sequence ID" value="KUM25562.1"/>
    <property type="molecule type" value="Genomic_DNA"/>
</dbReference>
<name>A0A101KRI0_RHILI</name>
<dbReference type="OrthoDB" id="8453701at2"/>
<comment type="caution">
    <text evidence="3">The sequence shown here is derived from an EMBL/GenBank/DDBJ whole genome shotgun (WGS) entry which is preliminary data.</text>
</comment>
<dbReference type="GO" id="GO:0006313">
    <property type="term" value="P:DNA transposition"/>
    <property type="evidence" value="ECO:0007669"/>
    <property type="project" value="InterPro"/>
</dbReference>
<dbReference type="InterPro" id="IPR002514">
    <property type="entry name" value="Transposase_8"/>
</dbReference>
<reference evidence="3 4" key="1">
    <citation type="submission" date="2015-12" db="EMBL/GenBank/DDBJ databases">
        <title>Draft genome sequence of Mesorhizobium sp. UFLA 01-765, a multitolerant efficient symbiont and plant-growth promoting strain isolated from Zn-mining soil using Leucaena leucocephala as a trap plant.</title>
        <authorList>
            <person name="Rangel W.M."/>
            <person name="Thijs S."/>
            <person name="Longatti S.M."/>
            <person name="Moreira F.M."/>
            <person name="Weyens N."/>
            <person name="Vangronsveld J."/>
            <person name="Van Hamme J.D."/>
            <person name="Bottos E.M."/>
            <person name="Rineau F."/>
        </authorList>
    </citation>
    <scope>NUCLEOTIDE SEQUENCE [LARGE SCALE GENOMIC DNA]</scope>
    <source>
        <strain evidence="3 4">UFLA 01-765</strain>
    </source>
</reference>
<dbReference type="InterPro" id="IPR009057">
    <property type="entry name" value="Homeodomain-like_sf"/>
</dbReference>
<accession>A0A101KRI0</accession>